<dbReference type="Proteomes" id="UP000250831">
    <property type="component" value="Unassembled WGS sequence"/>
</dbReference>
<evidence type="ECO:0000313" key="3">
    <source>
        <dbReference type="Proteomes" id="UP000250831"/>
    </source>
</evidence>
<comment type="caution">
    <text evidence="2">The sequence shown here is derived from an EMBL/GenBank/DDBJ whole genome shotgun (WGS) entry which is preliminary data.</text>
</comment>
<name>A0A363NQT1_9SPHI</name>
<dbReference type="AlphaFoldDB" id="A0A363NQT1"/>
<keyword evidence="3" id="KW-1185">Reference proteome</keyword>
<feature type="region of interest" description="Disordered" evidence="1">
    <location>
        <begin position="27"/>
        <end position="62"/>
    </location>
</feature>
<reference evidence="2 3" key="1">
    <citation type="submission" date="2018-04" db="EMBL/GenBank/DDBJ databases">
        <title>Sphingobacterium sp. M46 Genome.</title>
        <authorList>
            <person name="Cheng J."/>
            <person name="Li Y."/>
        </authorList>
    </citation>
    <scope>NUCLEOTIDE SEQUENCE [LARGE SCALE GENOMIC DNA]</scope>
    <source>
        <strain evidence="2 3">M46</strain>
    </source>
</reference>
<dbReference type="EMBL" id="QCXX01000005">
    <property type="protein sequence ID" value="PUV23172.1"/>
    <property type="molecule type" value="Genomic_DNA"/>
</dbReference>
<organism evidence="2 3">
    <name type="scientific">Sphingobacterium athyrii</name>
    <dbReference type="NCBI Taxonomy" id="2152717"/>
    <lineage>
        <taxon>Bacteria</taxon>
        <taxon>Pseudomonadati</taxon>
        <taxon>Bacteroidota</taxon>
        <taxon>Sphingobacteriia</taxon>
        <taxon>Sphingobacteriales</taxon>
        <taxon>Sphingobacteriaceae</taxon>
        <taxon>Sphingobacterium</taxon>
    </lineage>
</organism>
<evidence type="ECO:0000256" key="1">
    <source>
        <dbReference type="SAM" id="MobiDB-lite"/>
    </source>
</evidence>
<gene>
    <name evidence="2" type="ORF">DCO56_19900</name>
</gene>
<sequence>MGVRRRNWKKKKKKNFKSFLEVQKRFLPLQSQRKRRENKKDKDGPGAYQNIADTEVEAREVL</sequence>
<protein>
    <submittedName>
        <fullName evidence="2">Uncharacterized protein</fullName>
    </submittedName>
</protein>
<evidence type="ECO:0000313" key="2">
    <source>
        <dbReference type="EMBL" id="PUV23172.1"/>
    </source>
</evidence>
<proteinExistence type="predicted"/>
<accession>A0A363NQT1</accession>